<evidence type="ECO:0000256" key="4">
    <source>
        <dbReference type="ARBA" id="ARBA00022692"/>
    </source>
</evidence>
<evidence type="ECO:0000313" key="10">
    <source>
        <dbReference type="Proteomes" id="UP000198711"/>
    </source>
</evidence>
<dbReference type="GO" id="GO:0005886">
    <property type="term" value="C:plasma membrane"/>
    <property type="evidence" value="ECO:0007669"/>
    <property type="project" value="UniProtKB-SubCell"/>
</dbReference>
<sequence length="182" mass="20163">MILQIDLSFLHNAYLEVVVRAIAVYIFMIIAIRIFGKKELAQLSVIDLVFILLISNAVQNAMVGPDTSLDGGLVAAGSLFAVNYTLKRILYKSKKLSSLLQGEAMPLIYKGDVNEENCKKAEITMAELEAAVREHGAKDIAHVDLAMLEVDGNISVISDDFKKRSMLAHPRRHKLKGRVIKN</sequence>
<organism evidence="9 10">
    <name type="scientific">Hydrobacter penzbergensis</name>
    <dbReference type="NCBI Taxonomy" id="1235997"/>
    <lineage>
        <taxon>Bacteria</taxon>
        <taxon>Pseudomonadati</taxon>
        <taxon>Bacteroidota</taxon>
        <taxon>Chitinophagia</taxon>
        <taxon>Chitinophagales</taxon>
        <taxon>Chitinophagaceae</taxon>
        <taxon>Hydrobacter</taxon>
    </lineage>
</organism>
<feature type="transmembrane region" description="Helical" evidence="7">
    <location>
        <begin position="43"/>
        <end position="62"/>
    </location>
</feature>
<evidence type="ECO:0000313" key="9">
    <source>
        <dbReference type="EMBL" id="SDX48516.1"/>
    </source>
</evidence>
<proteinExistence type="inferred from homology"/>
<evidence type="ECO:0000256" key="3">
    <source>
        <dbReference type="ARBA" id="ARBA00022475"/>
    </source>
</evidence>
<keyword evidence="10" id="KW-1185">Reference proteome</keyword>
<evidence type="ECO:0000256" key="1">
    <source>
        <dbReference type="ARBA" id="ARBA00004651"/>
    </source>
</evidence>
<keyword evidence="5 7" id="KW-1133">Transmembrane helix</keyword>
<evidence type="ECO:0000256" key="2">
    <source>
        <dbReference type="ARBA" id="ARBA00006448"/>
    </source>
</evidence>
<dbReference type="PANTHER" id="PTHR34582">
    <property type="entry name" value="UPF0702 TRANSMEMBRANE PROTEIN YCAP"/>
    <property type="match status" value="1"/>
</dbReference>
<keyword evidence="4 7" id="KW-0812">Transmembrane</keyword>
<evidence type="ECO:0000256" key="5">
    <source>
        <dbReference type="ARBA" id="ARBA00022989"/>
    </source>
</evidence>
<feature type="transmembrane region" description="Helical" evidence="7">
    <location>
        <begin position="17"/>
        <end position="36"/>
    </location>
</feature>
<gene>
    <name evidence="9" type="ORF">SAMN05444410_11747</name>
</gene>
<accession>A0A8X8LF20</accession>
<dbReference type="Pfam" id="PF04239">
    <property type="entry name" value="DUF421"/>
    <property type="match status" value="1"/>
</dbReference>
<name>A0A8X8LF20_9BACT</name>
<dbReference type="RefSeq" id="WP_092726333.1">
    <property type="nucleotide sequence ID" value="NZ_FNNO01000017.1"/>
</dbReference>
<dbReference type="InterPro" id="IPR023090">
    <property type="entry name" value="UPF0702_alpha/beta_dom_sf"/>
</dbReference>
<keyword evidence="6 7" id="KW-0472">Membrane</keyword>
<dbReference type="InterPro" id="IPR007353">
    <property type="entry name" value="DUF421"/>
</dbReference>
<dbReference type="PANTHER" id="PTHR34582:SF6">
    <property type="entry name" value="UPF0702 TRANSMEMBRANE PROTEIN YCAP"/>
    <property type="match status" value="1"/>
</dbReference>
<comment type="caution">
    <text evidence="9">The sequence shown here is derived from an EMBL/GenBank/DDBJ whole genome shotgun (WGS) entry which is preliminary data.</text>
</comment>
<reference evidence="9 10" key="1">
    <citation type="submission" date="2016-10" db="EMBL/GenBank/DDBJ databases">
        <authorList>
            <person name="Varghese N."/>
            <person name="Submissions S."/>
        </authorList>
    </citation>
    <scope>NUCLEOTIDE SEQUENCE [LARGE SCALE GENOMIC DNA]</scope>
    <source>
        <strain evidence="9 10">DSM 25353</strain>
    </source>
</reference>
<dbReference type="Gene3D" id="3.30.240.20">
    <property type="entry name" value="bsu07140 like domains"/>
    <property type="match status" value="1"/>
</dbReference>
<evidence type="ECO:0000256" key="6">
    <source>
        <dbReference type="ARBA" id="ARBA00023136"/>
    </source>
</evidence>
<feature type="domain" description="YetF C-terminal" evidence="8">
    <location>
        <begin position="92"/>
        <end position="161"/>
    </location>
</feature>
<evidence type="ECO:0000256" key="7">
    <source>
        <dbReference type="SAM" id="Phobius"/>
    </source>
</evidence>
<dbReference type="AlphaFoldDB" id="A0A8X8LF20"/>
<protein>
    <recommendedName>
        <fullName evidence="8">YetF C-terminal domain-containing protein</fullName>
    </recommendedName>
</protein>
<keyword evidence="3" id="KW-1003">Cell membrane</keyword>
<feature type="transmembrane region" description="Helical" evidence="7">
    <location>
        <begin position="68"/>
        <end position="86"/>
    </location>
</feature>
<comment type="similarity">
    <text evidence="2">Belongs to the UPF0702 family.</text>
</comment>
<dbReference type="Proteomes" id="UP000198711">
    <property type="component" value="Unassembled WGS sequence"/>
</dbReference>
<dbReference type="EMBL" id="FNNO01000017">
    <property type="protein sequence ID" value="SDX48516.1"/>
    <property type="molecule type" value="Genomic_DNA"/>
</dbReference>
<comment type="subcellular location">
    <subcellularLocation>
        <location evidence="1">Cell membrane</location>
        <topology evidence="1">Multi-pass membrane protein</topology>
    </subcellularLocation>
</comment>
<evidence type="ECO:0000259" key="8">
    <source>
        <dbReference type="Pfam" id="PF04239"/>
    </source>
</evidence>